<evidence type="ECO:0000313" key="3">
    <source>
        <dbReference type="Proteomes" id="UP000600247"/>
    </source>
</evidence>
<name>A0A917M1Y5_9BACL</name>
<dbReference type="InterPro" id="IPR016181">
    <property type="entry name" value="Acyl_CoA_acyltransferase"/>
</dbReference>
<dbReference type="Proteomes" id="UP000600247">
    <property type="component" value="Unassembled WGS sequence"/>
</dbReference>
<comment type="caution">
    <text evidence="2">The sequence shown here is derived from an EMBL/GenBank/DDBJ whole genome shotgun (WGS) entry which is preliminary data.</text>
</comment>
<gene>
    <name evidence="2" type="ORF">GCM10010918_30030</name>
</gene>
<sequence length="183" mass="21210">MKIEVRLTDKADAYIIKNMYPLYLHDLSGHYGLIPGHTPNKHGIFEDGDHYITLNDQYDVQNIWWEHSKSLYPYLITADDRPAGFALIATPPYCSQGVDYFVSDFFILQPFRGNGVAEYAIRTIFERFTGKWEVFTNPSQRNVIGQKFWRRTVSHYTKGNYEEGLGSTFDGEKLIFKFSNSSL</sequence>
<protein>
    <submittedName>
        <fullName evidence="2">Acetyltransferase</fullName>
    </submittedName>
</protein>
<reference evidence="2 3" key="1">
    <citation type="journal article" date="2014" name="Int. J. Syst. Evol. Microbiol.">
        <title>Complete genome sequence of Corynebacterium casei LMG S-19264T (=DSM 44701T), isolated from a smear-ripened cheese.</title>
        <authorList>
            <consortium name="US DOE Joint Genome Institute (JGI-PGF)"/>
            <person name="Walter F."/>
            <person name="Albersmeier A."/>
            <person name="Kalinowski J."/>
            <person name="Ruckert C."/>
        </authorList>
    </citation>
    <scope>NUCLEOTIDE SEQUENCE [LARGE SCALE GENOMIC DNA]</scope>
    <source>
        <strain evidence="2 3">CGMCC 1.15286</strain>
    </source>
</reference>
<dbReference type="RefSeq" id="WP_188890009.1">
    <property type="nucleotide sequence ID" value="NZ_BMHY01000005.1"/>
</dbReference>
<dbReference type="SUPFAM" id="SSF55729">
    <property type="entry name" value="Acyl-CoA N-acyltransferases (Nat)"/>
    <property type="match status" value="1"/>
</dbReference>
<accession>A0A917M1Y5</accession>
<dbReference type="CDD" id="cd04301">
    <property type="entry name" value="NAT_SF"/>
    <property type="match status" value="1"/>
</dbReference>
<evidence type="ECO:0000259" key="1">
    <source>
        <dbReference type="Pfam" id="PF00583"/>
    </source>
</evidence>
<feature type="domain" description="N-acetyltransferase" evidence="1">
    <location>
        <begin position="55"/>
        <end position="131"/>
    </location>
</feature>
<dbReference type="Pfam" id="PF00583">
    <property type="entry name" value="Acetyltransf_1"/>
    <property type="match status" value="1"/>
</dbReference>
<evidence type="ECO:0000313" key="2">
    <source>
        <dbReference type="EMBL" id="GGG72257.1"/>
    </source>
</evidence>
<dbReference type="EMBL" id="BMHY01000005">
    <property type="protein sequence ID" value="GGG72257.1"/>
    <property type="molecule type" value="Genomic_DNA"/>
</dbReference>
<dbReference type="AlphaFoldDB" id="A0A917M1Y5"/>
<keyword evidence="3" id="KW-1185">Reference proteome</keyword>
<dbReference type="InterPro" id="IPR000182">
    <property type="entry name" value="GNAT_dom"/>
</dbReference>
<dbReference type="Gene3D" id="3.40.630.30">
    <property type="match status" value="1"/>
</dbReference>
<organism evidence="2 3">
    <name type="scientific">Paenibacillus radicis</name>
    <name type="common">ex Gao et al. 2016</name>
    <dbReference type="NCBI Taxonomy" id="1737354"/>
    <lineage>
        <taxon>Bacteria</taxon>
        <taxon>Bacillati</taxon>
        <taxon>Bacillota</taxon>
        <taxon>Bacilli</taxon>
        <taxon>Bacillales</taxon>
        <taxon>Paenibacillaceae</taxon>
        <taxon>Paenibacillus</taxon>
    </lineage>
</organism>
<dbReference type="GO" id="GO:0016747">
    <property type="term" value="F:acyltransferase activity, transferring groups other than amino-acyl groups"/>
    <property type="evidence" value="ECO:0007669"/>
    <property type="project" value="InterPro"/>
</dbReference>
<proteinExistence type="predicted"/>